<proteinExistence type="inferred from homology"/>
<dbReference type="Proteomes" id="UP000233551">
    <property type="component" value="Unassembled WGS sequence"/>
</dbReference>
<dbReference type="GO" id="GO:0005524">
    <property type="term" value="F:ATP binding"/>
    <property type="evidence" value="ECO:0007669"/>
    <property type="project" value="InterPro"/>
</dbReference>
<comment type="caution">
    <text evidence="10">The sequence shown here is derived from an EMBL/GenBank/DDBJ whole genome shotgun (WGS) entry which is preliminary data.</text>
</comment>
<evidence type="ECO:0000256" key="4">
    <source>
        <dbReference type="ARBA" id="ARBA00022737"/>
    </source>
</evidence>
<evidence type="ECO:0000256" key="5">
    <source>
        <dbReference type="ARBA" id="ARBA00022989"/>
    </source>
</evidence>
<dbReference type="PANTHER" id="PTHR45136">
    <property type="entry name" value="ABC TRANSPORTER DOMAIN-CONTAINING PROTEIN"/>
    <property type="match status" value="1"/>
</dbReference>
<evidence type="ECO:0000256" key="2">
    <source>
        <dbReference type="ARBA" id="ARBA00022448"/>
    </source>
</evidence>
<evidence type="ECO:0000256" key="7">
    <source>
        <dbReference type="ARBA" id="ARBA00023180"/>
    </source>
</evidence>
<feature type="transmembrane region" description="Helical" evidence="9">
    <location>
        <begin position="38"/>
        <end position="62"/>
    </location>
</feature>
<keyword evidence="3 9" id="KW-0812">Transmembrane</keyword>
<keyword evidence="4" id="KW-0677">Repeat</keyword>
<evidence type="ECO:0000256" key="3">
    <source>
        <dbReference type="ARBA" id="ARBA00022692"/>
    </source>
</evidence>
<sequence>MGNESDKAREFAMDEKKNKKKTGSLRSVFMHADGFDKFLMSLGLIGAVADGFSTPVVLFVSSHLMNDIGTSSNLDANAFRDKINKNCLVLLYMALVLLLLTFL</sequence>
<name>A0A2I0LAR9_PUNGR</name>
<evidence type="ECO:0000256" key="6">
    <source>
        <dbReference type="ARBA" id="ARBA00023136"/>
    </source>
</evidence>
<dbReference type="GO" id="GO:0016020">
    <property type="term" value="C:membrane"/>
    <property type="evidence" value="ECO:0007669"/>
    <property type="project" value="InterPro"/>
</dbReference>
<evidence type="ECO:0000256" key="8">
    <source>
        <dbReference type="SAM" id="MobiDB-lite"/>
    </source>
</evidence>
<dbReference type="InterPro" id="IPR036640">
    <property type="entry name" value="ABC1_TM_sf"/>
</dbReference>
<keyword evidence="7" id="KW-0325">Glycoprotein</keyword>
<accession>A0A2I0LAR9</accession>
<keyword evidence="11" id="KW-1185">Reference proteome</keyword>
<feature type="compositionally biased region" description="Basic and acidic residues" evidence="8">
    <location>
        <begin position="1"/>
        <end position="17"/>
    </location>
</feature>
<dbReference type="PANTHER" id="PTHR45136:SF2">
    <property type="entry name" value="ABC TRANSPORTER DOMAIN-CONTAINING PROTEIN"/>
    <property type="match status" value="1"/>
</dbReference>
<dbReference type="Gene3D" id="1.20.1560.10">
    <property type="entry name" value="ABC transporter type 1, transmembrane domain"/>
    <property type="match status" value="1"/>
</dbReference>
<keyword evidence="6 9" id="KW-0472">Membrane</keyword>
<keyword evidence="2" id="KW-0813">Transport</keyword>
<comment type="similarity">
    <text evidence="1">Belongs to the ABC transporter superfamily. ABCB family. Multidrug resistance exporter (TC 3.A.1.201) subfamily.</text>
</comment>
<feature type="transmembrane region" description="Helical" evidence="9">
    <location>
        <begin position="83"/>
        <end position="102"/>
    </location>
</feature>
<evidence type="ECO:0000256" key="9">
    <source>
        <dbReference type="SAM" id="Phobius"/>
    </source>
</evidence>
<feature type="region of interest" description="Disordered" evidence="8">
    <location>
        <begin position="1"/>
        <end position="20"/>
    </location>
</feature>
<evidence type="ECO:0000313" key="11">
    <source>
        <dbReference type="Proteomes" id="UP000233551"/>
    </source>
</evidence>
<dbReference type="AlphaFoldDB" id="A0A2I0LAR9"/>
<organism evidence="10 11">
    <name type="scientific">Punica granatum</name>
    <name type="common">Pomegranate</name>
    <dbReference type="NCBI Taxonomy" id="22663"/>
    <lineage>
        <taxon>Eukaryota</taxon>
        <taxon>Viridiplantae</taxon>
        <taxon>Streptophyta</taxon>
        <taxon>Embryophyta</taxon>
        <taxon>Tracheophyta</taxon>
        <taxon>Spermatophyta</taxon>
        <taxon>Magnoliopsida</taxon>
        <taxon>eudicotyledons</taxon>
        <taxon>Gunneridae</taxon>
        <taxon>Pentapetalae</taxon>
        <taxon>rosids</taxon>
        <taxon>malvids</taxon>
        <taxon>Myrtales</taxon>
        <taxon>Lythraceae</taxon>
        <taxon>Punica</taxon>
    </lineage>
</organism>
<keyword evidence="5 9" id="KW-1133">Transmembrane helix</keyword>
<protein>
    <submittedName>
        <fullName evidence="10">Uncharacterized protein</fullName>
    </submittedName>
</protein>
<dbReference type="STRING" id="22663.A0A2I0LAR9"/>
<evidence type="ECO:0000313" key="10">
    <source>
        <dbReference type="EMBL" id="PKI77772.1"/>
    </source>
</evidence>
<evidence type="ECO:0000256" key="1">
    <source>
        <dbReference type="ARBA" id="ARBA00007577"/>
    </source>
</evidence>
<gene>
    <name evidence="10" type="ORF">CRG98_001820</name>
</gene>
<reference evidence="10 11" key="1">
    <citation type="submission" date="2017-11" db="EMBL/GenBank/DDBJ databases">
        <title>De-novo sequencing of pomegranate (Punica granatum L.) genome.</title>
        <authorList>
            <person name="Akparov Z."/>
            <person name="Amiraslanov A."/>
            <person name="Hajiyeva S."/>
            <person name="Abbasov M."/>
            <person name="Kaur K."/>
            <person name="Hamwieh A."/>
            <person name="Solovyev V."/>
            <person name="Salamov A."/>
            <person name="Braich B."/>
            <person name="Kosarev P."/>
            <person name="Mahmoud A."/>
            <person name="Hajiyev E."/>
            <person name="Babayeva S."/>
            <person name="Izzatullayeva V."/>
            <person name="Mammadov A."/>
            <person name="Mammadov A."/>
            <person name="Sharifova S."/>
            <person name="Ojaghi J."/>
            <person name="Eynullazada K."/>
            <person name="Bayramov B."/>
            <person name="Abdulazimova A."/>
            <person name="Shahmuradov I."/>
        </authorList>
    </citation>
    <scope>NUCLEOTIDE SEQUENCE [LARGE SCALE GENOMIC DNA]</scope>
    <source>
        <strain evidence="11">cv. AG2017</strain>
        <tissue evidence="10">Leaf</tissue>
    </source>
</reference>
<dbReference type="EMBL" id="PGOL01000075">
    <property type="protein sequence ID" value="PKI77772.1"/>
    <property type="molecule type" value="Genomic_DNA"/>
</dbReference>
<feature type="non-terminal residue" evidence="10">
    <location>
        <position position="103"/>
    </location>
</feature>